<dbReference type="OrthoDB" id="7218736at2"/>
<gene>
    <name evidence="2" type="ORF">B9K05_08840</name>
</gene>
<dbReference type="RefSeq" id="WP_095351494.1">
    <property type="nucleotide sequence ID" value="NZ_NDFO01000008.1"/>
</dbReference>
<feature type="transmembrane region" description="Helical" evidence="1">
    <location>
        <begin position="37"/>
        <end position="55"/>
    </location>
</feature>
<dbReference type="Proteomes" id="UP000216033">
    <property type="component" value="Unassembled WGS sequence"/>
</dbReference>
<comment type="caution">
    <text evidence="2">The sequence shown here is derived from an EMBL/GenBank/DDBJ whole genome shotgun (WGS) entry which is preliminary data.</text>
</comment>
<proteinExistence type="predicted"/>
<feature type="transmembrane region" description="Helical" evidence="1">
    <location>
        <begin position="141"/>
        <end position="165"/>
    </location>
</feature>
<evidence type="ECO:0000313" key="3">
    <source>
        <dbReference type="Proteomes" id="UP000216033"/>
    </source>
</evidence>
<dbReference type="AlphaFoldDB" id="A0A270BIR4"/>
<keyword evidence="3" id="KW-1185">Reference proteome</keyword>
<keyword evidence="1" id="KW-0472">Membrane</keyword>
<evidence type="ECO:0000313" key="2">
    <source>
        <dbReference type="EMBL" id="PAL24790.1"/>
    </source>
</evidence>
<accession>A0A270BIR4</accession>
<keyword evidence="1" id="KW-0812">Transmembrane</keyword>
<feature type="transmembrane region" description="Helical" evidence="1">
    <location>
        <begin position="61"/>
        <end position="84"/>
    </location>
</feature>
<dbReference type="EMBL" id="NDFP01000008">
    <property type="protein sequence ID" value="PAL24790.1"/>
    <property type="molecule type" value="Genomic_DNA"/>
</dbReference>
<protein>
    <submittedName>
        <fullName evidence="2">Uncharacterized protein</fullName>
    </submittedName>
</protein>
<organism evidence="2 3">
    <name type="scientific">Acetobacter syzygii</name>
    <dbReference type="NCBI Taxonomy" id="146476"/>
    <lineage>
        <taxon>Bacteria</taxon>
        <taxon>Pseudomonadati</taxon>
        <taxon>Pseudomonadota</taxon>
        <taxon>Alphaproteobacteria</taxon>
        <taxon>Acetobacterales</taxon>
        <taxon>Acetobacteraceae</taxon>
        <taxon>Acetobacter</taxon>
    </lineage>
</organism>
<evidence type="ECO:0000256" key="1">
    <source>
        <dbReference type="SAM" id="Phobius"/>
    </source>
</evidence>
<name>A0A270BIR4_9PROT</name>
<sequence>MTDDKDFALWLAKEKKALADAGYREVARAFHRVKGRLASVLVLAVTLTSASVAGACSQREYSLVCGFLALGFAITGGLCAVGLYSGPLLSKNVGPEGVDTILSDVPTRDEAQASLWLAYTVFFITGENSKLLGKGRRWLRAAWISLSLTPPVAFVLAVACGAWSAF</sequence>
<keyword evidence="1" id="KW-1133">Transmembrane helix</keyword>
<reference evidence="2 3" key="1">
    <citation type="submission" date="2017-04" db="EMBL/GenBank/DDBJ databases">
        <title>Kefir bacterial isolates.</title>
        <authorList>
            <person name="Kim Y."/>
            <person name="Blasche S."/>
            <person name="Patil K.R."/>
        </authorList>
    </citation>
    <scope>NUCLEOTIDE SEQUENCE [LARGE SCALE GENOMIC DNA]</scope>
    <source>
        <strain evidence="2 3">KR-2</strain>
    </source>
</reference>